<dbReference type="AlphaFoldDB" id="A0AAN1WJ51"/>
<name>A0AAN1WJ51_9GAMM</name>
<dbReference type="Proteomes" id="UP001320119">
    <property type="component" value="Chromosome"/>
</dbReference>
<reference evidence="1 2" key="1">
    <citation type="journal article" date="2022" name="IScience">
        <title>An ultrasensitive nanofiber-based assay for enzymatic hydrolysis and deep-sea microbial degradation of cellulose.</title>
        <authorList>
            <person name="Tsudome M."/>
            <person name="Tachioka M."/>
            <person name="Miyazaki M."/>
            <person name="Uchimura K."/>
            <person name="Tsuda M."/>
            <person name="Takaki Y."/>
            <person name="Deguchi S."/>
        </authorList>
    </citation>
    <scope>NUCLEOTIDE SEQUENCE [LARGE SCALE GENOMIC DNA]</scope>
    <source>
        <strain evidence="1 2">GE09</strain>
    </source>
</reference>
<keyword evidence="2" id="KW-1185">Reference proteome</keyword>
<dbReference type="Pfam" id="PF07209">
    <property type="entry name" value="DUF1415"/>
    <property type="match status" value="1"/>
</dbReference>
<dbReference type="RefSeq" id="WP_236982974.1">
    <property type="nucleotide sequence ID" value="NZ_AP023086.1"/>
</dbReference>
<evidence type="ECO:0000313" key="2">
    <source>
        <dbReference type="Proteomes" id="UP001320119"/>
    </source>
</evidence>
<evidence type="ECO:0000313" key="1">
    <source>
        <dbReference type="EMBL" id="BCD98548.1"/>
    </source>
</evidence>
<organism evidence="1 2">
    <name type="scientific">Marinagarivorans cellulosilyticus</name>
    <dbReference type="NCBI Taxonomy" id="2721545"/>
    <lineage>
        <taxon>Bacteria</taxon>
        <taxon>Pseudomonadati</taxon>
        <taxon>Pseudomonadota</taxon>
        <taxon>Gammaproteobacteria</taxon>
        <taxon>Cellvibrionales</taxon>
        <taxon>Cellvibrionaceae</taxon>
        <taxon>Marinagarivorans</taxon>
    </lineage>
</organism>
<dbReference type="InterPro" id="IPR009858">
    <property type="entry name" value="DUF1415"/>
</dbReference>
<proteinExistence type="predicted"/>
<gene>
    <name evidence="1" type="ORF">MARGE09_P2749</name>
</gene>
<sequence length="192" mass="21390">MGEVNQAALKEQALLATQAWFERVVLGLNLCPYAHQPAKSGSIRFCTFFESDEESLFECLARELELLANSAAGELETTLIVLPVGFEDFFFYLSMLEAVDNWLAKNGWEGLFQVASFHPNYQFDGSSADDRGNLTNRSPYPILHLLREESLTKIVDSGADTAAVPERNIARITGLTDAEVGELFPYIHQKPL</sequence>
<protein>
    <recommendedName>
        <fullName evidence="3">DUF1415 domain-containing protein</fullName>
    </recommendedName>
</protein>
<accession>A0AAN1WJ51</accession>
<evidence type="ECO:0008006" key="3">
    <source>
        <dbReference type="Google" id="ProtNLM"/>
    </source>
</evidence>
<dbReference type="EMBL" id="AP023086">
    <property type="protein sequence ID" value="BCD98548.1"/>
    <property type="molecule type" value="Genomic_DNA"/>
</dbReference>
<dbReference type="KEGG" id="marq:MARGE09_P2749"/>